<dbReference type="InterPro" id="IPR016889">
    <property type="entry name" value="UCP028503"/>
</dbReference>
<feature type="coiled-coil region" evidence="1">
    <location>
        <begin position="423"/>
        <end position="453"/>
    </location>
</feature>
<gene>
    <name evidence="3" type="ORF">GAK35_04202</name>
</gene>
<dbReference type="PIRSF" id="PIRSF028503">
    <property type="entry name" value="UCP028503"/>
    <property type="match status" value="1"/>
</dbReference>
<dbReference type="SUPFAM" id="SSF52980">
    <property type="entry name" value="Restriction endonuclease-like"/>
    <property type="match status" value="1"/>
</dbReference>
<dbReference type="InterPro" id="IPR017482">
    <property type="entry name" value="Lambda-type_endonuclease"/>
</dbReference>
<dbReference type="InterPro" id="IPR011604">
    <property type="entry name" value="PDDEXK-like_dom_sf"/>
</dbReference>
<feature type="domain" description="YqaJ viral recombinase" evidence="2">
    <location>
        <begin position="12"/>
        <end position="143"/>
    </location>
</feature>
<organism evidence="3 4">
    <name type="scientific">Herbaspirillum frisingense</name>
    <dbReference type="NCBI Taxonomy" id="92645"/>
    <lineage>
        <taxon>Bacteria</taxon>
        <taxon>Pseudomonadati</taxon>
        <taxon>Pseudomonadota</taxon>
        <taxon>Betaproteobacteria</taxon>
        <taxon>Burkholderiales</taxon>
        <taxon>Oxalobacteraceae</taxon>
        <taxon>Herbaspirillum</taxon>
    </lineage>
</organism>
<dbReference type="InterPro" id="IPR019080">
    <property type="entry name" value="YqaJ_viral_recombinase"/>
</dbReference>
<evidence type="ECO:0000313" key="4">
    <source>
        <dbReference type="Proteomes" id="UP000462435"/>
    </source>
</evidence>
<dbReference type="NCBIfam" id="TIGR03033">
    <property type="entry name" value="phage_rel_nuc"/>
    <property type="match status" value="1"/>
</dbReference>
<sequence length="553" mass="60896">MITHNLQQGTPEWHALRAAHFTASDAPAMMGESPYKGRNELLREKATGLSAEVDDATQRRFDDGHRFEALARALAEEIIGAEIYPVVGSEGKLAASFDGLTMLEDICFEHKTLNDDIRACQAADALPLHYRIQMEQQLMVSGADKCLFMATKWDGNDQLIGDPFARWYESDPALRQRIADGWAQFEKDLEAYRHVQAKPEVAGRAPDALPALRIEVSGAVTASNLAEFKARAIEVFNGIKTDLETDEDFANADKTTKWCKEVEDRLEAAKQHALSQTASIDELFRTVDAIKEEARQKRLTLEKLVKQRKESIRVEKVEEARKQFSAHVAALQAEITGVHLVVAQPDFGGAIKGLKTLASIQNALDTTLACAKIDAHAYAKDVREKLAWCRENAAGHAALFPDLQQIIVKPMEDFALTISSRIEQHKKAEADRLEAERERIRQEEAAKLAAQQQAAQPAPAPALQQVEVAQPVSPAPVQAVASSAPRSAPTLKLGAIHDRLGFTVTADFLRSLGFAPHAEGAAKLYHEEDFPLICRAIVQHVEAVAGHQLKRAA</sequence>
<accession>A0A7V8JSF7</accession>
<dbReference type="Proteomes" id="UP000462435">
    <property type="component" value="Unassembled WGS sequence"/>
</dbReference>
<protein>
    <recommendedName>
        <fullName evidence="2">YqaJ viral recombinase domain-containing protein</fullName>
    </recommendedName>
</protein>
<evidence type="ECO:0000256" key="1">
    <source>
        <dbReference type="SAM" id="Coils"/>
    </source>
</evidence>
<evidence type="ECO:0000259" key="2">
    <source>
        <dbReference type="Pfam" id="PF09588"/>
    </source>
</evidence>
<dbReference type="AlphaFoldDB" id="A0A7V8JSF7"/>
<name>A0A7V8JSF7_9BURK</name>
<comment type="caution">
    <text evidence="3">The sequence shown here is derived from an EMBL/GenBank/DDBJ whole genome shotgun (WGS) entry which is preliminary data.</text>
</comment>
<keyword evidence="1" id="KW-0175">Coiled coil</keyword>
<reference evidence="4" key="1">
    <citation type="journal article" date="2020" name="MBio">
        <title>Horizontal gene transfer to a defensive symbiont with a reduced genome amongst a multipartite beetle microbiome.</title>
        <authorList>
            <person name="Waterworth S.C."/>
            <person name="Florez L.V."/>
            <person name="Rees E.R."/>
            <person name="Hertweck C."/>
            <person name="Kaltenpoth M."/>
            <person name="Kwan J.C."/>
        </authorList>
    </citation>
    <scope>NUCLEOTIDE SEQUENCE [LARGE SCALE GENOMIC DNA]</scope>
</reference>
<dbReference type="EMBL" id="WNDX01000221">
    <property type="protein sequence ID" value="KAF1035364.1"/>
    <property type="molecule type" value="Genomic_DNA"/>
</dbReference>
<dbReference type="InterPro" id="IPR011335">
    <property type="entry name" value="Restrct_endonuc-II-like"/>
</dbReference>
<dbReference type="Gene3D" id="3.90.320.10">
    <property type="match status" value="1"/>
</dbReference>
<feature type="coiled-coil region" evidence="1">
    <location>
        <begin position="287"/>
        <end position="334"/>
    </location>
</feature>
<evidence type="ECO:0000313" key="3">
    <source>
        <dbReference type="EMBL" id="KAF1035364.1"/>
    </source>
</evidence>
<dbReference type="Pfam" id="PF09588">
    <property type="entry name" value="YqaJ"/>
    <property type="match status" value="1"/>
</dbReference>
<proteinExistence type="predicted"/>